<organism evidence="16 17">
    <name type="scientific">Desulfurobacterium pacificum</name>
    <dbReference type="NCBI Taxonomy" id="240166"/>
    <lineage>
        <taxon>Bacteria</taxon>
        <taxon>Pseudomonadati</taxon>
        <taxon>Aquificota</taxon>
        <taxon>Aquificia</taxon>
        <taxon>Desulfurobacteriales</taxon>
        <taxon>Desulfurobacteriaceae</taxon>
        <taxon>Desulfurobacterium</taxon>
    </lineage>
</organism>
<evidence type="ECO:0000256" key="8">
    <source>
        <dbReference type="ARBA" id="ARBA00022840"/>
    </source>
</evidence>
<dbReference type="CDD" id="cd01667">
    <property type="entry name" value="TGS_ThrRS"/>
    <property type="match status" value="1"/>
</dbReference>
<dbReference type="HAMAP" id="MF_00184">
    <property type="entry name" value="Thr_tRNA_synth"/>
    <property type="match status" value="1"/>
</dbReference>
<sequence>MIKIKLPDGTILEFEPGVTVKDIASRIAKSLEKNAVGAFFNGELIDVHTPITTDGEIKIITAKDDESLEILRHSAAHVLAKAVKRAFGEDNVKLGIGPATQEGFYYDFDLSEAISEEDLEKIEKEMQKIIENKEPFVREEVTREKAQELFKDDPYKLELLADIPEGEKITIYWLGNDFYDLCRGPHVEHAGMIKAFKLLSVAGAYWRGDSKNKMLQRIYGTAFWKKKELEEYLHRLEEAKKRDHRILGKQLDLFSIYEEAGPGLVFWHPNGAILRQEIENWVEEEHRKRGYQRIYTPHIMKADLWKTSGHYNFYRENMFFVPVVEHDEEERLGNEEVPLTCEEIERANWYAVKPMNCPGHILIYKSKVRSYRDLPVRFFEFGTVYRYEKSGSLHGLLRVRGFTQDDGHIFCRPDQLKEEIQGVLDYVMEMLNTFNLDYVINIGTKPDKYIGSDEAWEHATQALIDALKERGFEYNIVEGDGAFYGPKMDIAVLDAIGRKWDGPTIQVDFNLPERFDLTYVDKDGQKKRPVMVHRAIMGSIERFIGLLIEHYAGLFPVWLAPVQVVIIPVSDKYLEYADEVYERLKKAGVRVQLDDESAKVGYKIRKAETMKIPYMLVVGEKEQQSGTVSVRSKKEGDLGAMDVDAFVSKILKEIKEKSN</sequence>
<comment type="caution">
    <text evidence="13">Lacks conserved residue(s) required for the propagation of feature annotation.</text>
</comment>
<dbReference type="InterPro" id="IPR045864">
    <property type="entry name" value="aa-tRNA-synth_II/BPL/LPL"/>
</dbReference>
<dbReference type="PROSITE" id="PS51880">
    <property type="entry name" value="TGS"/>
    <property type="match status" value="1"/>
</dbReference>
<comment type="catalytic activity">
    <reaction evidence="12 13">
        <text>tRNA(Thr) + L-threonine + ATP = L-threonyl-tRNA(Thr) + AMP + diphosphate + H(+)</text>
        <dbReference type="Rhea" id="RHEA:24624"/>
        <dbReference type="Rhea" id="RHEA-COMP:9670"/>
        <dbReference type="Rhea" id="RHEA-COMP:9704"/>
        <dbReference type="ChEBI" id="CHEBI:15378"/>
        <dbReference type="ChEBI" id="CHEBI:30616"/>
        <dbReference type="ChEBI" id="CHEBI:33019"/>
        <dbReference type="ChEBI" id="CHEBI:57926"/>
        <dbReference type="ChEBI" id="CHEBI:78442"/>
        <dbReference type="ChEBI" id="CHEBI:78534"/>
        <dbReference type="ChEBI" id="CHEBI:456215"/>
        <dbReference type="EC" id="6.1.1.3"/>
    </reaction>
</comment>
<dbReference type="CDD" id="cd00771">
    <property type="entry name" value="ThrRS_core"/>
    <property type="match status" value="1"/>
</dbReference>
<dbReference type="SMART" id="SM00863">
    <property type="entry name" value="tRNA_SAD"/>
    <property type="match status" value="1"/>
</dbReference>
<feature type="binding site" evidence="13">
    <location>
        <position position="357"/>
    </location>
    <ligand>
        <name>Zn(2+)</name>
        <dbReference type="ChEBI" id="CHEBI:29105"/>
        <note>catalytic</note>
    </ligand>
</feature>
<dbReference type="SUPFAM" id="SSF55681">
    <property type="entry name" value="Class II aaRS and biotin synthetases"/>
    <property type="match status" value="1"/>
</dbReference>
<dbReference type="PROSITE" id="PS50862">
    <property type="entry name" value="AA_TRNA_LIGASE_II"/>
    <property type="match status" value="1"/>
</dbReference>
<keyword evidence="5 13" id="KW-0479">Metal-binding</keyword>
<proteinExistence type="inferred from homology"/>
<feature type="domain" description="Aminoacyl-transfer RNA synthetases class-II family profile" evidence="14">
    <location>
        <begin position="243"/>
        <end position="556"/>
    </location>
</feature>
<gene>
    <name evidence="13" type="primary">thrS</name>
    <name evidence="16" type="ORF">SAMN06265339_1307</name>
</gene>
<dbReference type="InterPro" id="IPR033728">
    <property type="entry name" value="ThrRS_core"/>
</dbReference>
<dbReference type="Gene3D" id="3.40.50.800">
    <property type="entry name" value="Anticodon-binding domain"/>
    <property type="match status" value="1"/>
</dbReference>
<dbReference type="InterPro" id="IPR004154">
    <property type="entry name" value="Anticodon-bd"/>
</dbReference>
<dbReference type="SUPFAM" id="SSF55186">
    <property type="entry name" value="ThrRS/AlaRS common domain"/>
    <property type="match status" value="1"/>
</dbReference>
<keyword evidence="2 13" id="KW-0963">Cytoplasm</keyword>
<dbReference type="InterPro" id="IPR047246">
    <property type="entry name" value="ThrRS_anticodon"/>
</dbReference>
<accession>A0ABY1NNX0</accession>
<evidence type="ECO:0000256" key="10">
    <source>
        <dbReference type="ARBA" id="ARBA00022917"/>
    </source>
</evidence>
<evidence type="ECO:0000313" key="17">
    <source>
        <dbReference type="Proteomes" id="UP001157911"/>
    </source>
</evidence>
<dbReference type="InterPro" id="IPR036621">
    <property type="entry name" value="Anticodon-bd_dom_sf"/>
</dbReference>
<dbReference type="SUPFAM" id="SSF81271">
    <property type="entry name" value="TGS-like"/>
    <property type="match status" value="1"/>
</dbReference>
<evidence type="ECO:0000259" key="14">
    <source>
        <dbReference type="PROSITE" id="PS50862"/>
    </source>
</evidence>
<evidence type="ECO:0000259" key="15">
    <source>
        <dbReference type="PROSITE" id="PS51880"/>
    </source>
</evidence>
<dbReference type="PRINTS" id="PR01047">
    <property type="entry name" value="TRNASYNTHTHR"/>
</dbReference>
<dbReference type="RefSeq" id="WP_283400763.1">
    <property type="nucleotide sequence ID" value="NZ_FXUB01000003.1"/>
</dbReference>
<keyword evidence="9 13" id="KW-0694">RNA-binding</keyword>
<evidence type="ECO:0000256" key="12">
    <source>
        <dbReference type="ARBA" id="ARBA00049515"/>
    </source>
</evidence>
<dbReference type="EMBL" id="FXUB01000003">
    <property type="protein sequence ID" value="SMP14248.1"/>
    <property type="molecule type" value="Genomic_DNA"/>
</dbReference>
<dbReference type="Pfam" id="PF02824">
    <property type="entry name" value="TGS"/>
    <property type="match status" value="1"/>
</dbReference>
<evidence type="ECO:0000256" key="5">
    <source>
        <dbReference type="ARBA" id="ARBA00022723"/>
    </source>
</evidence>
<protein>
    <recommendedName>
        <fullName evidence="13">Threonine--tRNA ligase</fullName>
        <ecNumber evidence="13">6.1.1.3</ecNumber>
    </recommendedName>
    <alternativeName>
        <fullName evidence="13">Threonyl-tRNA synthetase</fullName>
        <shortName evidence="13">ThrRS</shortName>
    </alternativeName>
</protein>
<dbReference type="EC" id="6.1.1.3" evidence="13"/>
<dbReference type="Gene3D" id="3.10.20.30">
    <property type="match status" value="1"/>
</dbReference>
<dbReference type="InterPro" id="IPR018163">
    <property type="entry name" value="Thr/Ala-tRNA-synth_IIc_edit"/>
</dbReference>
<dbReference type="Proteomes" id="UP001157911">
    <property type="component" value="Unassembled WGS sequence"/>
</dbReference>
<dbReference type="InterPro" id="IPR012947">
    <property type="entry name" value="tRNA_SAD"/>
</dbReference>
<dbReference type="PANTHER" id="PTHR11451:SF44">
    <property type="entry name" value="THREONINE--TRNA LIGASE, CHLOROPLASTIC_MITOCHONDRIAL 2"/>
    <property type="match status" value="1"/>
</dbReference>
<feature type="binding site" evidence="13">
    <location>
        <position position="533"/>
    </location>
    <ligand>
        <name>Zn(2+)</name>
        <dbReference type="ChEBI" id="CHEBI:29105"/>
        <note>catalytic</note>
    </ligand>
</feature>
<dbReference type="SUPFAM" id="SSF52954">
    <property type="entry name" value="Class II aaRS ABD-related"/>
    <property type="match status" value="1"/>
</dbReference>
<evidence type="ECO:0000256" key="9">
    <source>
        <dbReference type="ARBA" id="ARBA00022884"/>
    </source>
</evidence>
<dbReference type="InterPro" id="IPR012676">
    <property type="entry name" value="TGS-like"/>
</dbReference>
<keyword evidence="6 13" id="KW-0547">Nucleotide-binding</keyword>
<dbReference type="Pfam" id="PF07973">
    <property type="entry name" value="tRNA_SAD"/>
    <property type="match status" value="1"/>
</dbReference>
<keyword evidence="17" id="KW-1185">Reference proteome</keyword>
<dbReference type="PANTHER" id="PTHR11451">
    <property type="entry name" value="THREONINE-TRNA LIGASE"/>
    <property type="match status" value="1"/>
</dbReference>
<evidence type="ECO:0000256" key="1">
    <source>
        <dbReference type="ARBA" id="ARBA00008226"/>
    </source>
</evidence>
<dbReference type="Gene3D" id="3.30.980.10">
    <property type="entry name" value="Threonyl-trna Synthetase, Chain A, domain 2"/>
    <property type="match status" value="1"/>
</dbReference>
<comment type="similarity">
    <text evidence="1 13">Belongs to the class-II aminoacyl-tRNA synthetase family.</text>
</comment>
<evidence type="ECO:0000313" key="16">
    <source>
        <dbReference type="EMBL" id="SMP14248.1"/>
    </source>
</evidence>
<keyword evidence="10 13" id="KW-0648">Protein biosynthesis</keyword>
<keyword evidence="4 13" id="KW-0436">Ligase</keyword>
<dbReference type="InterPro" id="IPR002314">
    <property type="entry name" value="aa-tRNA-synt_IIb"/>
</dbReference>
<evidence type="ECO:0000256" key="7">
    <source>
        <dbReference type="ARBA" id="ARBA00022833"/>
    </source>
</evidence>
<feature type="binding site" evidence="13">
    <location>
        <position position="408"/>
    </location>
    <ligand>
        <name>Zn(2+)</name>
        <dbReference type="ChEBI" id="CHEBI:29105"/>
        <note>catalytic</note>
    </ligand>
</feature>
<evidence type="ECO:0000256" key="11">
    <source>
        <dbReference type="ARBA" id="ARBA00023146"/>
    </source>
</evidence>
<evidence type="ECO:0000256" key="4">
    <source>
        <dbReference type="ARBA" id="ARBA00022598"/>
    </source>
</evidence>
<dbReference type="InterPro" id="IPR006195">
    <property type="entry name" value="aa-tRNA-synth_II"/>
</dbReference>
<comment type="subcellular location">
    <subcellularLocation>
        <location evidence="13">Cytoplasm</location>
    </subcellularLocation>
</comment>
<reference evidence="16 17" key="1">
    <citation type="submission" date="2017-05" db="EMBL/GenBank/DDBJ databases">
        <authorList>
            <person name="Varghese N."/>
            <person name="Submissions S."/>
        </authorList>
    </citation>
    <scope>NUCLEOTIDE SEQUENCE [LARGE SCALE GENOMIC DNA]</scope>
    <source>
        <strain evidence="16 17">DSM 15522</strain>
    </source>
</reference>
<keyword evidence="8 13" id="KW-0067">ATP-binding</keyword>
<dbReference type="CDD" id="cd00860">
    <property type="entry name" value="ThrRS_anticodon"/>
    <property type="match status" value="1"/>
</dbReference>
<dbReference type="InterPro" id="IPR002320">
    <property type="entry name" value="Thr-tRNA-ligase_IIa"/>
</dbReference>
<comment type="subunit">
    <text evidence="13">Homodimer.</text>
</comment>
<dbReference type="Pfam" id="PF00587">
    <property type="entry name" value="tRNA-synt_2b"/>
    <property type="match status" value="1"/>
</dbReference>
<name>A0ABY1NNX0_9BACT</name>
<feature type="domain" description="TGS" evidence="15">
    <location>
        <begin position="1"/>
        <end position="61"/>
    </location>
</feature>
<keyword evidence="11 13" id="KW-0030">Aminoacyl-tRNA synthetase</keyword>
<comment type="caution">
    <text evidence="16">The sequence shown here is derived from an EMBL/GenBank/DDBJ whole genome shotgun (WGS) entry which is preliminary data.</text>
</comment>
<dbReference type="NCBIfam" id="TIGR00418">
    <property type="entry name" value="thrS"/>
    <property type="match status" value="1"/>
</dbReference>
<keyword evidence="7 13" id="KW-0862">Zinc</keyword>
<evidence type="ECO:0000256" key="13">
    <source>
        <dbReference type="HAMAP-Rule" id="MF_00184"/>
    </source>
</evidence>
<dbReference type="InterPro" id="IPR012675">
    <property type="entry name" value="Beta-grasp_dom_sf"/>
</dbReference>
<evidence type="ECO:0000256" key="3">
    <source>
        <dbReference type="ARBA" id="ARBA00022555"/>
    </source>
</evidence>
<keyword evidence="3 13" id="KW-0820">tRNA-binding</keyword>
<dbReference type="Gene3D" id="3.30.930.10">
    <property type="entry name" value="Bira Bifunctional Protein, Domain 2"/>
    <property type="match status" value="1"/>
</dbReference>
<dbReference type="InterPro" id="IPR004095">
    <property type="entry name" value="TGS"/>
</dbReference>
<evidence type="ECO:0000256" key="2">
    <source>
        <dbReference type="ARBA" id="ARBA00022490"/>
    </source>
</evidence>
<comment type="cofactor">
    <cofactor evidence="13">
        <name>Zn(2+)</name>
        <dbReference type="ChEBI" id="CHEBI:29105"/>
    </cofactor>
    <text evidence="13">Binds 1 zinc ion per subunit.</text>
</comment>
<dbReference type="Pfam" id="PF03129">
    <property type="entry name" value="HGTP_anticodon"/>
    <property type="match status" value="1"/>
</dbReference>
<evidence type="ECO:0000256" key="6">
    <source>
        <dbReference type="ARBA" id="ARBA00022741"/>
    </source>
</evidence>